<feature type="transmembrane region" description="Helical" evidence="6">
    <location>
        <begin position="16"/>
        <end position="37"/>
    </location>
</feature>
<dbReference type="InterPro" id="IPR020846">
    <property type="entry name" value="MFS_dom"/>
</dbReference>
<keyword evidence="4 6" id="KW-1133">Transmembrane helix</keyword>
<evidence type="ECO:0000256" key="5">
    <source>
        <dbReference type="ARBA" id="ARBA00023136"/>
    </source>
</evidence>
<dbReference type="PROSITE" id="PS50850">
    <property type="entry name" value="MFS"/>
    <property type="match status" value="1"/>
</dbReference>
<dbReference type="SUPFAM" id="SSF103473">
    <property type="entry name" value="MFS general substrate transporter"/>
    <property type="match status" value="2"/>
</dbReference>
<feature type="transmembrane region" description="Helical" evidence="6">
    <location>
        <begin position="71"/>
        <end position="99"/>
    </location>
</feature>
<comment type="subcellular location">
    <subcellularLocation>
        <location evidence="1">Cell membrane</location>
        <topology evidence="1">Multi-pass membrane protein</topology>
    </subcellularLocation>
</comment>
<evidence type="ECO:0000256" key="3">
    <source>
        <dbReference type="ARBA" id="ARBA00022692"/>
    </source>
</evidence>
<dbReference type="GO" id="GO:0022857">
    <property type="term" value="F:transmembrane transporter activity"/>
    <property type="evidence" value="ECO:0007669"/>
    <property type="project" value="InterPro"/>
</dbReference>
<name>A0A840WMT8_9ACTN</name>
<feature type="domain" description="Major facilitator superfamily (MFS) profile" evidence="7">
    <location>
        <begin position="1"/>
        <end position="188"/>
    </location>
</feature>
<keyword evidence="5 6" id="KW-0472">Membrane</keyword>
<dbReference type="InterPro" id="IPR050189">
    <property type="entry name" value="MFS_Efflux_Transporters"/>
</dbReference>
<keyword evidence="9" id="KW-1185">Reference proteome</keyword>
<evidence type="ECO:0000256" key="1">
    <source>
        <dbReference type="ARBA" id="ARBA00004651"/>
    </source>
</evidence>
<dbReference type="Gene3D" id="1.20.1720.10">
    <property type="entry name" value="Multidrug resistance protein D"/>
    <property type="match status" value="1"/>
</dbReference>
<dbReference type="AlphaFoldDB" id="A0A840WMT8"/>
<evidence type="ECO:0000256" key="6">
    <source>
        <dbReference type="SAM" id="Phobius"/>
    </source>
</evidence>
<keyword evidence="3 6" id="KW-0812">Transmembrane</keyword>
<feature type="transmembrane region" description="Helical" evidence="6">
    <location>
        <begin position="144"/>
        <end position="172"/>
    </location>
</feature>
<proteinExistence type="predicted"/>
<dbReference type="Proteomes" id="UP000579647">
    <property type="component" value="Unassembled WGS sequence"/>
</dbReference>
<evidence type="ECO:0000259" key="7">
    <source>
        <dbReference type="PROSITE" id="PS50850"/>
    </source>
</evidence>
<gene>
    <name evidence="8" type="ORF">HNR07_004213</name>
</gene>
<protein>
    <submittedName>
        <fullName evidence="8">Putative MFS family arabinose efflux permease</fullName>
    </submittedName>
</protein>
<dbReference type="GO" id="GO:0005886">
    <property type="term" value="C:plasma membrane"/>
    <property type="evidence" value="ECO:0007669"/>
    <property type="project" value="UniProtKB-SubCell"/>
</dbReference>
<comment type="caution">
    <text evidence="8">The sequence shown here is derived from an EMBL/GenBank/DDBJ whole genome shotgun (WGS) entry which is preliminary data.</text>
</comment>
<evidence type="ECO:0000256" key="4">
    <source>
        <dbReference type="ARBA" id="ARBA00022989"/>
    </source>
</evidence>
<dbReference type="InterPro" id="IPR036259">
    <property type="entry name" value="MFS_trans_sf"/>
</dbReference>
<sequence>MSADLRVSESAAGQTVTVYAIGAALTAIPLAAATAGWRRKRLLLAAMGTFAEANTVTALSSAPSLTMTARFVAGVAAALLGAFSGTPGPVYAAAALWGLGWGGAPTPLQTAVADAGGEAAETARAVLVTPWNVAMAGGGAVGELLLAGLGFLALPWSVALLLVPVLVAVLVARAHGFPSTSQRAEPAC</sequence>
<evidence type="ECO:0000313" key="8">
    <source>
        <dbReference type="EMBL" id="MBB5493076.1"/>
    </source>
</evidence>
<dbReference type="PANTHER" id="PTHR43124">
    <property type="entry name" value="PURINE EFFLUX PUMP PBUE"/>
    <property type="match status" value="1"/>
</dbReference>
<accession>A0A840WMT8</accession>
<dbReference type="EMBL" id="JACHDO010000001">
    <property type="protein sequence ID" value="MBB5493076.1"/>
    <property type="molecule type" value="Genomic_DNA"/>
</dbReference>
<dbReference type="PANTHER" id="PTHR43124:SF3">
    <property type="entry name" value="CHLORAMPHENICOL EFFLUX PUMP RV0191"/>
    <property type="match status" value="1"/>
</dbReference>
<evidence type="ECO:0000313" key="9">
    <source>
        <dbReference type="Proteomes" id="UP000579647"/>
    </source>
</evidence>
<organism evidence="8 9">
    <name type="scientific">Nocardiopsis metallicus</name>
    <dbReference type="NCBI Taxonomy" id="179819"/>
    <lineage>
        <taxon>Bacteria</taxon>
        <taxon>Bacillati</taxon>
        <taxon>Actinomycetota</taxon>
        <taxon>Actinomycetes</taxon>
        <taxon>Streptosporangiales</taxon>
        <taxon>Nocardiopsidaceae</taxon>
        <taxon>Nocardiopsis</taxon>
    </lineage>
</organism>
<reference evidence="8 9" key="1">
    <citation type="submission" date="2020-08" db="EMBL/GenBank/DDBJ databases">
        <title>Sequencing the genomes of 1000 actinobacteria strains.</title>
        <authorList>
            <person name="Klenk H.-P."/>
        </authorList>
    </citation>
    <scope>NUCLEOTIDE SEQUENCE [LARGE SCALE GENOMIC DNA]</scope>
    <source>
        <strain evidence="8 9">DSM 44598</strain>
    </source>
</reference>
<evidence type="ECO:0000256" key="2">
    <source>
        <dbReference type="ARBA" id="ARBA00022475"/>
    </source>
</evidence>
<keyword evidence="2" id="KW-1003">Cell membrane</keyword>